<dbReference type="SUPFAM" id="SSF52540">
    <property type="entry name" value="P-loop containing nucleoside triphosphate hydrolases"/>
    <property type="match status" value="1"/>
</dbReference>
<feature type="transmembrane region" description="Helical" evidence="8">
    <location>
        <begin position="128"/>
        <end position="148"/>
    </location>
</feature>
<dbReference type="InterPro" id="IPR017871">
    <property type="entry name" value="ABC_transporter-like_CS"/>
</dbReference>
<protein>
    <submittedName>
        <fullName evidence="11">Multidrug ABC transporter permease</fullName>
    </submittedName>
</protein>
<evidence type="ECO:0000256" key="7">
    <source>
        <dbReference type="ARBA" id="ARBA00023136"/>
    </source>
</evidence>
<dbReference type="Gene3D" id="3.40.50.300">
    <property type="entry name" value="P-loop containing nucleotide triphosphate hydrolases"/>
    <property type="match status" value="1"/>
</dbReference>
<dbReference type="GO" id="GO:0016887">
    <property type="term" value="F:ATP hydrolysis activity"/>
    <property type="evidence" value="ECO:0007669"/>
    <property type="project" value="InterPro"/>
</dbReference>
<evidence type="ECO:0000256" key="6">
    <source>
        <dbReference type="ARBA" id="ARBA00022989"/>
    </source>
</evidence>
<evidence type="ECO:0000256" key="3">
    <source>
        <dbReference type="ARBA" id="ARBA00022692"/>
    </source>
</evidence>
<dbReference type="FunFam" id="3.40.50.300:FF:000218">
    <property type="entry name" value="Multidrug ABC transporter ATP-binding protein"/>
    <property type="match status" value="1"/>
</dbReference>
<dbReference type="InterPro" id="IPR036640">
    <property type="entry name" value="ABC1_TM_sf"/>
</dbReference>
<dbReference type="PROSITE" id="PS00211">
    <property type="entry name" value="ABC_TRANSPORTER_1"/>
    <property type="match status" value="1"/>
</dbReference>
<evidence type="ECO:0000256" key="8">
    <source>
        <dbReference type="SAM" id="Phobius"/>
    </source>
</evidence>
<evidence type="ECO:0000256" key="1">
    <source>
        <dbReference type="ARBA" id="ARBA00004651"/>
    </source>
</evidence>
<keyword evidence="5" id="KW-0067">ATP-binding</keyword>
<keyword evidence="7 8" id="KW-0472">Membrane</keyword>
<gene>
    <name evidence="11" type="ORF">CQS04_10245</name>
</gene>
<dbReference type="GO" id="GO:0015421">
    <property type="term" value="F:ABC-type oligopeptide transporter activity"/>
    <property type="evidence" value="ECO:0007669"/>
    <property type="project" value="TreeGrafter"/>
</dbReference>
<dbReference type="PROSITE" id="PS50929">
    <property type="entry name" value="ABC_TM1F"/>
    <property type="match status" value="1"/>
</dbReference>
<keyword evidence="6 8" id="KW-1133">Transmembrane helix</keyword>
<dbReference type="OrthoDB" id="9770415at2"/>
<dbReference type="GO" id="GO:0005886">
    <property type="term" value="C:plasma membrane"/>
    <property type="evidence" value="ECO:0007669"/>
    <property type="project" value="UniProtKB-SubCell"/>
</dbReference>
<reference evidence="11 12" key="1">
    <citation type="submission" date="2017-10" db="EMBL/GenBank/DDBJ databases">
        <title>Draft genome of Chryseomicrobium casticus sp. nov.</title>
        <authorList>
            <person name="Chakraborty R."/>
            <person name="Saha T."/>
        </authorList>
    </citation>
    <scope>NUCLEOTIDE SEQUENCE [LARGE SCALE GENOMIC DNA]</scope>
    <source>
        <strain evidence="11 12">ET03</strain>
    </source>
</reference>
<dbReference type="Gene3D" id="1.20.1560.10">
    <property type="entry name" value="ABC transporter type 1, transmembrane domain"/>
    <property type="match status" value="1"/>
</dbReference>
<dbReference type="EMBL" id="PCGR01000003">
    <property type="protein sequence ID" value="PJK16277.1"/>
    <property type="molecule type" value="Genomic_DNA"/>
</dbReference>
<feature type="transmembrane region" description="Helical" evidence="8">
    <location>
        <begin position="48"/>
        <end position="73"/>
    </location>
</feature>
<dbReference type="RefSeq" id="WP_100354051.1">
    <property type="nucleotide sequence ID" value="NZ_PCGR01000003.1"/>
</dbReference>
<dbReference type="CDD" id="cd18551">
    <property type="entry name" value="ABC_6TM_LmrA_like"/>
    <property type="match status" value="1"/>
</dbReference>
<organism evidence="11 12">
    <name type="scientific">Chryseomicrobium excrementi</name>
    <dbReference type="NCBI Taxonomy" id="2041346"/>
    <lineage>
        <taxon>Bacteria</taxon>
        <taxon>Bacillati</taxon>
        <taxon>Bacillota</taxon>
        <taxon>Bacilli</taxon>
        <taxon>Bacillales</taxon>
        <taxon>Caryophanaceae</taxon>
        <taxon>Chryseomicrobium</taxon>
    </lineage>
</organism>
<evidence type="ECO:0000256" key="4">
    <source>
        <dbReference type="ARBA" id="ARBA00022741"/>
    </source>
</evidence>
<feature type="domain" description="ABC transmembrane type-1" evidence="10">
    <location>
        <begin position="17"/>
        <end position="295"/>
    </location>
</feature>
<sequence length="566" mass="62927">MKALVEGMKWPKWMIGFAFFFSLIETAFGLVVPLLTMDFIDSFTEGGISAWMLAAVALLLIVQAILSGVAFYLMRKIGEYVVAYIRNKVWRHVLGLPVAFFDEEESGELMSRILQDTGVIKSLITDHLITFFTSILTVVGAIAILIYIDWKMTLILLISVPVTLAIMFPIGRMMSKVAKSTQNEVATFSAQLGRVLQNIRLVKYSQSEPKEQLHGEQQVARIYSFYLKEAKLVAVLSPVMTLVMTLVLIVVFGYGGAQVASGALTAGALVAIIFYLIQIIVPFTQMANFFTAYQKTVGATERIKDILERSQEPAEGISLPYEEQHIELRDVTFAYGEKVILDNVSLIIPKGKVTAFVGESGGGKTTLFSMLQRFYQPRDGAILYGDTDIRNIDLKEWRHLFGYVSQESPLMNGTIRDNVLYGVDSRSVSEEAIEQALKQANAWEFVSKLEQGLETPVGEGGIKLSGGQRQRIAIARAVIRNPRILLLDEATSSLDTESERLVQQALKSIMKGRTTLVIAHRLSTVQHADQLVVIKDKGVRGTGTHQILVETNPYYQELVKNAQLLT</sequence>
<evidence type="ECO:0000259" key="9">
    <source>
        <dbReference type="PROSITE" id="PS50893"/>
    </source>
</evidence>
<dbReference type="PANTHER" id="PTHR43394:SF1">
    <property type="entry name" value="ATP-BINDING CASSETTE SUB-FAMILY B MEMBER 10, MITOCHONDRIAL"/>
    <property type="match status" value="1"/>
</dbReference>
<dbReference type="InterPro" id="IPR011527">
    <property type="entry name" value="ABC1_TM_dom"/>
</dbReference>
<dbReference type="SUPFAM" id="SSF90123">
    <property type="entry name" value="ABC transporter transmembrane region"/>
    <property type="match status" value="1"/>
</dbReference>
<evidence type="ECO:0000313" key="12">
    <source>
        <dbReference type="Proteomes" id="UP000228680"/>
    </source>
</evidence>
<evidence type="ECO:0000313" key="11">
    <source>
        <dbReference type="EMBL" id="PJK16277.1"/>
    </source>
</evidence>
<feature type="transmembrane region" description="Helical" evidence="8">
    <location>
        <begin position="12"/>
        <end position="36"/>
    </location>
</feature>
<keyword evidence="4" id="KW-0547">Nucleotide-binding</keyword>
<dbReference type="Proteomes" id="UP000228680">
    <property type="component" value="Unassembled WGS sequence"/>
</dbReference>
<dbReference type="Pfam" id="PF00664">
    <property type="entry name" value="ABC_membrane"/>
    <property type="match status" value="1"/>
</dbReference>
<feature type="transmembrane region" description="Helical" evidence="8">
    <location>
        <begin position="232"/>
        <end position="254"/>
    </location>
</feature>
<dbReference type="SMART" id="SM00382">
    <property type="entry name" value="AAA"/>
    <property type="match status" value="1"/>
</dbReference>
<feature type="domain" description="ABC transporter" evidence="9">
    <location>
        <begin position="326"/>
        <end position="561"/>
    </location>
</feature>
<comment type="similarity">
    <text evidence="2">Belongs to the ABC transporter superfamily.</text>
</comment>
<name>A0A2M9EYI0_9BACL</name>
<dbReference type="GO" id="GO:0005524">
    <property type="term" value="F:ATP binding"/>
    <property type="evidence" value="ECO:0007669"/>
    <property type="project" value="UniProtKB-KW"/>
</dbReference>
<dbReference type="PANTHER" id="PTHR43394">
    <property type="entry name" value="ATP-DEPENDENT PERMEASE MDL1, MITOCHONDRIAL"/>
    <property type="match status" value="1"/>
</dbReference>
<dbReference type="InterPro" id="IPR003593">
    <property type="entry name" value="AAA+_ATPase"/>
</dbReference>
<feature type="transmembrane region" description="Helical" evidence="8">
    <location>
        <begin position="154"/>
        <end position="171"/>
    </location>
</feature>
<comment type="subcellular location">
    <subcellularLocation>
        <location evidence="1">Cell membrane</location>
        <topology evidence="1">Multi-pass membrane protein</topology>
    </subcellularLocation>
</comment>
<dbReference type="PROSITE" id="PS50893">
    <property type="entry name" value="ABC_TRANSPORTER_2"/>
    <property type="match status" value="1"/>
</dbReference>
<evidence type="ECO:0000256" key="2">
    <source>
        <dbReference type="ARBA" id="ARBA00005417"/>
    </source>
</evidence>
<comment type="caution">
    <text evidence="11">The sequence shown here is derived from an EMBL/GenBank/DDBJ whole genome shotgun (WGS) entry which is preliminary data.</text>
</comment>
<dbReference type="Pfam" id="PF00005">
    <property type="entry name" value="ABC_tran"/>
    <property type="match status" value="1"/>
</dbReference>
<accession>A0A2M9EYI0</accession>
<keyword evidence="3 8" id="KW-0812">Transmembrane</keyword>
<dbReference type="AlphaFoldDB" id="A0A2M9EYI0"/>
<dbReference type="InterPro" id="IPR003439">
    <property type="entry name" value="ABC_transporter-like_ATP-bd"/>
</dbReference>
<feature type="transmembrane region" description="Helical" evidence="8">
    <location>
        <begin position="260"/>
        <end position="281"/>
    </location>
</feature>
<dbReference type="InterPro" id="IPR027417">
    <property type="entry name" value="P-loop_NTPase"/>
</dbReference>
<keyword evidence="12" id="KW-1185">Reference proteome</keyword>
<proteinExistence type="inferred from homology"/>
<evidence type="ECO:0000259" key="10">
    <source>
        <dbReference type="PROSITE" id="PS50929"/>
    </source>
</evidence>
<evidence type="ECO:0000256" key="5">
    <source>
        <dbReference type="ARBA" id="ARBA00022840"/>
    </source>
</evidence>
<dbReference type="InterPro" id="IPR039421">
    <property type="entry name" value="Type_1_exporter"/>
</dbReference>